<gene>
    <name evidence="8" type="ORF">GCM10009750_21150</name>
</gene>
<evidence type="ECO:0000256" key="5">
    <source>
        <dbReference type="SAM" id="MobiDB-lite"/>
    </source>
</evidence>
<dbReference type="Pfam" id="PF01699">
    <property type="entry name" value="Na_Ca_ex"/>
    <property type="match status" value="2"/>
</dbReference>
<evidence type="ECO:0000256" key="1">
    <source>
        <dbReference type="ARBA" id="ARBA00004141"/>
    </source>
</evidence>
<evidence type="ECO:0000256" key="6">
    <source>
        <dbReference type="SAM" id="Phobius"/>
    </source>
</evidence>
<feature type="domain" description="Sodium/calcium exchanger membrane region" evidence="7">
    <location>
        <begin position="281"/>
        <end position="390"/>
    </location>
</feature>
<dbReference type="InterPro" id="IPR004837">
    <property type="entry name" value="NaCa_Exmemb"/>
</dbReference>
<feature type="transmembrane region" description="Helical" evidence="6">
    <location>
        <begin position="107"/>
        <end position="129"/>
    </location>
</feature>
<feature type="transmembrane region" description="Helical" evidence="6">
    <location>
        <begin position="72"/>
        <end position="95"/>
    </location>
</feature>
<protein>
    <submittedName>
        <fullName evidence="8">Calcium:proton antiporter</fullName>
    </submittedName>
</protein>
<feature type="transmembrane region" description="Helical" evidence="6">
    <location>
        <begin position="37"/>
        <end position="60"/>
    </location>
</feature>
<name>A0ABN2MSP8_9MICO</name>
<dbReference type="PANTHER" id="PTHR37958:SF1">
    <property type="entry name" value="SODIUM-POTASSIUM_PROTON ANTIPORTER CHAA"/>
    <property type="match status" value="1"/>
</dbReference>
<feature type="transmembrane region" description="Helical" evidence="6">
    <location>
        <begin position="376"/>
        <end position="392"/>
    </location>
</feature>
<feature type="transmembrane region" description="Helical" evidence="6">
    <location>
        <begin position="314"/>
        <end position="338"/>
    </location>
</feature>
<proteinExistence type="predicted"/>
<feature type="domain" description="Sodium/calcium exchanger membrane region" evidence="7">
    <location>
        <begin position="41"/>
        <end position="194"/>
    </location>
</feature>
<comment type="caution">
    <text evidence="8">The sequence shown here is derived from an EMBL/GenBank/DDBJ whole genome shotgun (WGS) entry which is preliminary data.</text>
</comment>
<dbReference type="InterPro" id="IPR052946">
    <property type="entry name" value="Alkaline_pH_Ca-Antiporter"/>
</dbReference>
<feature type="transmembrane region" description="Helical" evidence="6">
    <location>
        <begin position="141"/>
        <end position="161"/>
    </location>
</feature>
<keyword evidence="2 6" id="KW-0812">Transmembrane</keyword>
<evidence type="ECO:0000259" key="7">
    <source>
        <dbReference type="Pfam" id="PF01699"/>
    </source>
</evidence>
<evidence type="ECO:0000313" key="8">
    <source>
        <dbReference type="EMBL" id="GAA1836159.1"/>
    </source>
</evidence>
<feature type="transmembrane region" description="Helical" evidence="6">
    <location>
        <begin position="350"/>
        <end position="369"/>
    </location>
</feature>
<keyword evidence="3 6" id="KW-1133">Transmembrane helix</keyword>
<dbReference type="Proteomes" id="UP001501746">
    <property type="component" value="Unassembled WGS sequence"/>
</dbReference>
<dbReference type="RefSeq" id="WP_157426439.1">
    <property type="nucleotide sequence ID" value="NZ_BAAANK010000005.1"/>
</dbReference>
<dbReference type="PANTHER" id="PTHR37958">
    <property type="entry name" value="SODIUM-POTASSIUM/PROTON ANTIPORTER CHAA"/>
    <property type="match status" value="1"/>
</dbReference>
<keyword evidence="4 6" id="KW-0472">Membrane</keyword>
<sequence>MRALMTRSTVAILAITWATTAWTLGFGHDLVAHPPNAAAGVLVFLVILAAIMIAAFGVVTQAEQLAERLGEPFGTLVLTLTVVVIEVALIASVMLGPGGSSTIGRDSLFAVMMIIINGVMGLAILLGGLRHGPQSYNTVGTSVYLAVITALSLCTLVLPNFTGPASDGTLTTVQSIGIALLAAALYAFFLAMQVGRDRALFVQPVSAASGTTAAVHAAGRGRTSSSATGNAPGAASGHASTDRRGLVARSVLLVVTVLPIVLLSHDLGILVDLGIEATGAPTALGGVLIAIIVFTPEAVTAIRASLANQSQRAFNLGLGAFTSTVGLTIPVILVIGLVSGQEVVLGESPANMVLIATTLAMTLITFFSLRTTAVHGAVHLMLFGVYGILLFTP</sequence>
<comment type="subcellular location">
    <subcellularLocation>
        <location evidence="1">Membrane</location>
        <topology evidence="1">Multi-pass membrane protein</topology>
    </subcellularLocation>
</comment>
<feature type="transmembrane region" description="Helical" evidence="6">
    <location>
        <begin position="283"/>
        <end position="302"/>
    </location>
</feature>
<organism evidence="8 9">
    <name type="scientific">Agromyces salentinus</name>
    <dbReference type="NCBI Taxonomy" id="269421"/>
    <lineage>
        <taxon>Bacteria</taxon>
        <taxon>Bacillati</taxon>
        <taxon>Actinomycetota</taxon>
        <taxon>Actinomycetes</taxon>
        <taxon>Micrococcales</taxon>
        <taxon>Microbacteriaceae</taxon>
        <taxon>Agromyces</taxon>
    </lineage>
</organism>
<evidence type="ECO:0000256" key="4">
    <source>
        <dbReference type="ARBA" id="ARBA00023136"/>
    </source>
</evidence>
<feature type="transmembrane region" description="Helical" evidence="6">
    <location>
        <begin position="173"/>
        <end position="191"/>
    </location>
</feature>
<feature type="region of interest" description="Disordered" evidence="5">
    <location>
        <begin position="219"/>
        <end position="240"/>
    </location>
</feature>
<accession>A0ABN2MSP8</accession>
<evidence type="ECO:0000256" key="2">
    <source>
        <dbReference type="ARBA" id="ARBA00022692"/>
    </source>
</evidence>
<evidence type="ECO:0000313" key="9">
    <source>
        <dbReference type="Proteomes" id="UP001501746"/>
    </source>
</evidence>
<evidence type="ECO:0000256" key="3">
    <source>
        <dbReference type="ARBA" id="ARBA00022989"/>
    </source>
</evidence>
<feature type="transmembrane region" description="Helical" evidence="6">
    <location>
        <begin position="246"/>
        <end position="263"/>
    </location>
</feature>
<reference evidence="8 9" key="1">
    <citation type="journal article" date="2019" name="Int. J. Syst. Evol. Microbiol.">
        <title>The Global Catalogue of Microorganisms (GCM) 10K type strain sequencing project: providing services to taxonomists for standard genome sequencing and annotation.</title>
        <authorList>
            <consortium name="The Broad Institute Genomics Platform"/>
            <consortium name="The Broad Institute Genome Sequencing Center for Infectious Disease"/>
            <person name="Wu L."/>
            <person name="Ma J."/>
        </authorList>
    </citation>
    <scope>NUCLEOTIDE SEQUENCE [LARGE SCALE GENOMIC DNA]</scope>
    <source>
        <strain evidence="8 9">JCM 14323</strain>
    </source>
</reference>
<keyword evidence="9" id="KW-1185">Reference proteome</keyword>
<dbReference type="EMBL" id="BAAANK010000005">
    <property type="protein sequence ID" value="GAA1836159.1"/>
    <property type="molecule type" value="Genomic_DNA"/>
</dbReference>